<dbReference type="InterPro" id="IPR008276">
    <property type="entry name" value="C_nuclsd_transpt"/>
</dbReference>
<evidence type="ECO:0000313" key="10">
    <source>
        <dbReference type="EMBL" id="TEA41605.1"/>
    </source>
</evidence>
<dbReference type="AlphaFoldDB" id="A0A484H0N4"/>
<organism evidence="10 11">
    <name type="scientific">Sousa chinensis</name>
    <name type="common">Indo-pacific humpbacked dolphin</name>
    <name type="synonym">Steno chinensis</name>
    <dbReference type="NCBI Taxonomy" id="103600"/>
    <lineage>
        <taxon>Eukaryota</taxon>
        <taxon>Metazoa</taxon>
        <taxon>Chordata</taxon>
        <taxon>Craniata</taxon>
        <taxon>Vertebrata</taxon>
        <taxon>Euteleostomi</taxon>
        <taxon>Mammalia</taxon>
        <taxon>Eutheria</taxon>
        <taxon>Laurasiatheria</taxon>
        <taxon>Artiodactyla</taxon>
        <taxon>Whippomorpha</taxon>
        <taxon>Cetacea</taxon>
        <taxon>Odontoceti</taxon>
        <taxon>Delphinidae</taxon>
        <taxon>Sousa</taxon>
    </lineage>
</organism>
<keyword evidence="5 7" id="KW-1133">Transmembrane helix</keyword>
<keyword evidence="3" id="KW-1003">Cell membrane</keyword>
<dbReference type="GO" id="GO:0015862">
    <property type="term" value="P:uridine transmembrane transport"/>
    <property type="evidence" value="ECO:0007669"/>
    <property type="project" value="TreeGrafter"/>
</dbReference>
<sequence>MALILWLVLDTSQRPEQLVSFGGICMFICLLFAFSKHHCAMTHQDLSIGWQVSWRAVSWGLVLQFALGLFVIRTEPGFIAFQWLGDQLQVCTWGAVAQGVLGFQGMEEKPLCWREVGCEDIERDRDQDGGCVWGPDQLGSWGLSIAAATSLRPGATCPDRAAPLLIRPYLADMTLSEIHVVMTRGYATIAGSLLDACISFGIDAASLIAASVKAAPCALALYTEVEESKFRGEEGVKRTYRDAQNLLEAASSGAAMSVRVVTNITANLIAFLAVLAFINAALSWLGNVMDVQGLSFQVQLICSYILWSVAFLMGVAWEGCPVVAELLGMKLFLND</sequence>
<dbReference type="Pfam" id="PF01773">
    <property type="entry name" value="Nucleos_tra2_N"/>
    <property type="match status" value="1"/>
</dbReference>
<keyword evidence="4 7" id="KW-0812">Transmembrane</keyword>
<dbReference type="Proteomes" id="UP000295264">
    <property type="component" value="Unassembled WGS sequence"/>
</dbReference>
<feature type="domain" description="Concentrative nucleoside transporter C-terminal" evidence="9">
    <location>
        <begin position="207"/>
        <end position="335"/>
    </location>
</feature>
<feature type="transmembrane region" description="Helical" evidence="7">
    <location>
        <begin position="305"/>
        <end position="327"/>
    </location>
</feature>
<feature type="non-terminal residue" evidence="10">
    <location>
        <position position="335"/>
    </location>
</feature>
<feature type="transmembrane region" description="Helical" evidence="7">
    <location>
        <begin position="18"/>
        <end position="34"/>
    </location>
</feature>
<dbReference type="InterPro" id="IPR011657">
    <property type="entry name" value="CNT_C_dom"/>
</dbReference>
<name>A0A484H0N4_SOUCH</name>
<evidence type="ECO:0000256" key="3">
    <source>
        <dbReference type="ARBA" id="ARBA00022475"/>
    </source>
</evidence>
<evidence type="ECO:0000259" key="9">
    <source>
        <dbReference type="Pfam" id="PF07662"/>
    </source>
</evidence>
<dbReference type="InterPro" id="IPR002668">
    <property type="entry name" value="CNT_N_dom"/>
</dbReference>
<evidence type="ECO:0000256" key="2">
    <source>
        <dbReference type="ARBA" id="ARBA00009033"/>
    </source>
</evidence>
<accession>A0A484H0N4</accession>
<comment type="subcellular location">
    <subcellularLocation>
        <location evidence="1">Cell membrane</location>
        <topology evidence="1">Multi-pass membrane protein</topology>
    </subcellularLocation>
</comment>
<dbReference type="EMBL" id="QWLN02001146">
    <property type="protein sequence ID" value="TEA41605.1"/>
    <property type="molecule type" value="Genomic_DNA"/>
</dbReference>
<feature type="domain" description="Concentrative nucleoside transporter N-terminal" evidence="8">
    <location>
        <begin position="23"/>
        <end position="89"/>
    </location>
</feature>
<protein>
    <recommendedName>
        <fullName evidence="12">Concentrative nucleoside transporter C-terminal domain-containing protein</fullName>
    </recommendedName>
</protein>
<comment type="caution">
    <text evidence="10">The sequence shown here is derived from an EMBL/GenBank/DDBJ whole genome shotgun (WGS) entry which is preliminary data.</text>
</comment>
<dbReference type="PANTHER" id="PTHR10590:SF16">
    <property type="entry name" value="SODIUM_NUCLEOSIDE COTRANSPORTER 1"/>
    <property type="match status" value="1"/>
</dbReference>
<evidence type="ECO:0000256" key="5">
    <source>
        <dbReference type="ARBA" id="ARBA00022989"/>
    </source>
</evidence>
<proteinExistence type="inferred from homology"/>
<dbReference type="PANTHER" id="PTHR10590">
    <property type="entry name" value="SODIUM/NUCLEOSIDE COTRANSPORTER"/>
    <property type="match status" value="1"/>
</dbReference>
<dbReference type="Pfam" id="PF07662">
    <property type="entry name" value="Nucleos_tra2_C"/>
    <property type="match status" value="1"/>
</dbReference>
<evidence type="ECO:0000259" key="8">
    <source>
        <dbReference type="Pfam" id="PF01773"/>
    </source>
</evidence>
<reference evidence="10 11" key="1">
    <citation type="journal article" date="2018" name="Genomics">
        <title>Molecular footprints of inshore aquatic adaptation in Indo-Pacific humpback dolphin (Sousa chinensis).</title>
        <authorList>
            <person name="Ming Y."/>
            <person name="Jian J."/>
            <person name="Yu F."/>
            <person name="Yu X."/>
            <person name="Wang J."/>
            <person name="Liu W."/>
        </authorList>
    </citation>
    <scope>NUCLEOTIDE SEQUENCE [LARGE SCALE GENOMIC DNA]</scope>
    <source>
        <strain evidence="10">MY-2018</strain>
        <tissue evidence="10">Skin</tissue>
    </source>
</reference>
<keyword evidence="11" id="KW-1185">Reference proteome</keyword>
<keyword evidence="6 7" id="KW-0472">Membrane</keyword>
<evidence type="ECO:0000256" key="7">
    <source>
        <dbReference type="SAM" id="Phobius"/>
    </source>
</evidence>
<feature type="transmembrane region" description="Helical" evidence="7">
    <location>
        <begin position="264"/>
        <end position="285"/>
    </location>
</feature>
<comment type="similarity">
    <text evidence="2">Belongs to the concentrative nucleoside transporter (CNT) (TC 2.A.41) family.</text>
</comment>
<evidence type="ECO:0000256" key="6">
    <source>
        <dbReference type="ARBA" id="ARBA00023136"/>
    </source>
</evidence>
<evidence type="ECO:0000313" key="11">
    <source>
        <dbReference type="Proteomes" id="UP000295264"/>
    </source>
</evidence>
<evidence type="ECO:0000256" key="1">
    <source>
        <dbReference type="ARBA" id="ARBA00004651"/>
    </source>
</evidence>
<gene>
    <name evidence="10" type="ORF">DBR06_SOUSAS6110093</name>
</gene>
<dbReference type="GO" id="GO:0015861">
    <property type="term" value="P:cytidine transport"/>
    <property type="evidence" value="ECO:0007669"/>
    <property type="project" value="TreeGrafter"/>
</dbReference>
<dbReference type="GO" id="GO:0015389">
    <property type="term" value="F:pyrimidine- and adenosine-specific:sodium symporter activity"/>
    <property type="evidence" value="ECO:0007669"/>
    <property type="project" value="TreeGrafter"/>
</dbReference>
<dbReference type="GO" id="GO:0005886">
    <property type="term" value="C:plasma membrane"/>
    <property type="evidence" value="ECO:0007669"/>
    <property type="project" value="UniProtKB-SubCell"/>
</dbReference>
<evidence type="ECO:0008006" key="12">
    <source>
        <dbReference type="Google" id="ProtNLM"/>
    </source>
</evidence>
<evidence type="ECO:0000256" key="4">
    <source>
        <dbReference type="ARBA" id="ARBA00022692"/>
    </source>
</evidence>